<sequence>MPYHRLLKLILLALLALITTLGLPVLSSQQVVGTSVVSQQTSNAYLLLKQGIEFYEAERFPEAVEVWKQAASAFGSQEDNLNLALVLRYLSLAYQHLGQWQDAEEAIRKAIASLHSPNFQLLAHNQNKYDIKHYFDIFAKTLNTLGRLQWSKGEWSEAVETWKQAATTYKKADNYAGAIGSLINQATALQAIGLNSQAQTELQNLEKIIQQQSDPNIKATGLQSLGEALRRIGNLKQSQEVLRKSLQVAQEFQLSKTQGSVLLELGNTERALSNRAIAIGKDAQKYTQAAIAYYQQAANSPSVQLQAELNLLSFFVETGEWSEVVKLQPKIQQLLTHLPPSQATVYAKVNFAQSLTCLLPGVDIKQFSCVTRERQSELKDNPPQAILSTTSYSEIAEILTTAIEQARSLKQQRAESYALGQLGRLNELTKRESIAQNLTQQALLIAEEIQAPDIRYRWEWQMGRLWEKLGDKKRAIAAYKEALNSLKSIRSDLLSINADVQFSFRDNVEPIHRQLVNLLLQEEDKSQPSQENLHDAINVIDSLQLAELENFLNCNLSQTVQIVLDVDKQDLKVKFDKLDPQAAFIYPIILKDRLEVVTKLPKQSFKHYAAFVDRTEVEKTALELRTSILKRNRPEEVREKAAKLYEWLLKPLAQDLEMNQEVKTLVFVLDGVLRNLPMSVIYDTQRQEYLMQKPYALAVLPSLQPFDLRPLQREQLEVLTAGVSEARSPFPALPNVVEELQQIGSVVPAKSLLNPKFTTANLQQQMSSGVFSAVHIATHGKFSSDPEETFILTYDKLLKTNDLNNLLKSNNTNPLRKIELLVLSACETARGDNRATLGLAGIAVRAGARSTLATLWQVKDSSTAELMGQFYKELTNPKVTKAEALHQAQLALFERYKAPYDWSPYILVGNWH</sequence>
<dbReference type="SMART" id="SM00028">
    <property type="entry name" value="TPR"/>
    <property type="match status" value="6"/>
</dbReference>
<comment type="caution">
    <text evidence="2">The sequence shown here is derived from an EMBL/GenBank/DDBJ whole genome shotgun (WGS) entry which is preliminary data.</text>
</comment>
<evidence type="ECO:0000259" key="1">
    <source>
        <dbReference type="Pfam" id="PF12770"/>
    </source>
</evidence>
<organism evidence="2 3">
    <name type="scientific">Scytonema hofmannii PCC 7110</name>
    <dbReference type="NCBI Taxonomy" id="128403"/>
    <lineage>
        <taxon>Bacteria</taxon>
        <taxon>Bacillati</taxon>
        <taxon>Cyanobacteriota</taxon>
        <taxon>Cyanophyceae</taxon>
        <taxon>Nostocales</taxon>
        <taxon>Scytonemataceae</taxon>
        <taxon>Scytonema</taxon>
    </lineage>
</organism>
<dbReference type="EMBL" id="ANNX02000047">
    <property type="protein sequence ID" value="KYC37398.1"/>
    <property type="molecule type" value="Genomic_DNA"/>
</dbReference>
<dbReference type="InterPro" id="IPR019734">
    <property type="entry name" value="TPR_rpt"/>
</dbReference>
<dbReference type="InterPro" id="IPR024983">
    <property type="entry name" value="CHAT_dom"/>
</dbReference>
<accession>A0A139WY90</accession>
<dbReference type="RefSeq" id="WP_017742456.1">
    <property type="nucleotide sequence ID" value="NZ_KQ976354.1"/>
</dbReference>
<name>A0A139WY90_9CYAN</name>
<proteinExistence type="predicted"/>
<dbReference type="PANTHER" id="PTHR10098">
    <property type="entry name" value="RAPSYN-RELATED"/>
    <property type="match status" value="1"/>
</dbReference>
<dbReference type="Gene3D" id="1.25.40.10">
    <property type="entry name" value="Tetratricopeptide repeat domain"/>
    <property type="match status" value="3"/>
</dbReference>
<evidence type="ECO:0000313" key="3">
    <source>
        <dbReference type="Proteomes" id="UP000076925"/>
    </source>
</evidence>
<reference evidence="2 3" key="1">
    <citation type="journal article" date="2013" name="Genome Biol. Evol.">
        <title>Genomes of Stigonematalean cyanobacteria (subsection V) and the evolution of oxygenic photosynthesis from prokaryotes to plastids.</title>
        <authorList>
            <person name="Dagan T."/>
            <person name="Roettger M."/>
            <person name="Stucken K."/>
            <person name="Landan G."/>
            <person name="Koch R."/>
            <person name="Major P."/>
            <person name="Gould S.B."/>
            <person name="Goremykin V.V."/>
            <person name="Rippka R."/>
            <person name="Tandeau de Marsac N."/>
            <person name="Gugger M."/>
            <person name="Lockhart P.J."/>
            <person name="Allen J.F."/>
            <person name="Brune I."/>
            <person name="Maus I."/>
            <person name="Puhler A."/>
            <person name="Martin W.F."/>
        </authorList>
    </citation>
    <scope>NUCLEOTIDE SEQUENCE [LARGE SCALE GENOMIC DNA]</scope>
    <source>
        <strain evidence="2 3">PCC 7110</strain>
    </source>
</reference>
<dbReference type="STRING" id="128403.WA1_48240"/>
<dbReference type="Pfam" id="PF12770">
    <property type="entry name" value="CHAT"/>
    <property type="match status" value="1"/>
</dbReference>
<dbReference type="Proteomes" id="UP000076925">
    <property type="component" value="Unassembled WGS sequence"/>
</dbReference>
<evidence type="ECO:0000313" key="2">
    <source>
        <dbReference type="EMBL" id="KYC37398.1"/>
    </source>
</evidence>
<dbReference type="AlphaFoldDB" id="A0A139WY90"/>
<dbReference type="InterPro" id="IPR011990">
    <property type="entry name" value="TPR-like_helical_dom_sf"/>
</dbReference>
<feature type="domain" description="CHAT" evidence="1">
    <location>
        <begin position="639"/>
        <end position="910"/>
    </location>
</feature>
<protein>
    <recommendedName>
        <fullName evidence="1">CHAT domain-containing protein</fullName>
    </recommendedName>
</protein>
<keyword evidence="3" id="KW-1185">Reference proteome</keyword>
<dbReference type="OrthoDB" id="446317at2"/>
<gene>
    <name evidence="2" type="ORF">WA1_48240</name>
</gene>
<dbReference type="SUPFAM" id="SSF48452">
    <property type="entry name" value="TPR-like"/>
    <property type="match status" value="3"/>
</dbReference>